<proteinExistence type="predicted"/>
<reference evidence="4" key="3">
    <citation type="submission" date="2021-10" db="EMBL/GenBank/DDBJ databases">
        <title>Collection of gut derived symbiotic bacterial strains cultured from healthy donors.</title>
        <authorList>
            <person name="Lin H."/>
            <person name="Littmann E."/>
            <person name="Kohout C."/>
            <person name="Pamer E.G."/>
        </authorList>
    </citation>
    <scope>NUCLEOTIDE SEQUENCE</scope>
    <source>
        <strain evidence="4">DFI.4.48</strain>
    </source>
</reference>
<dbReference type="PROSITE" id="PS51257">
    <property type="entry name" value="PROKAR_LIPOPROTEIN"/>
    <property type="match status" value="1"/>
</dbReference>
<dbReference type="EMBL" id="PYLP01000009">
    <property type="protein sequence ID" value="PST40044.1"/>
    <property type="molecule type" value="Genomic_DNA"/>
</dbReference>
<sequence length="167" mass="18665">MKKILSICLVLLTSFALCACSSEEGKETNNQTKTEEKIYGVGETITYKKDGQERVHFTVNSVSNTSDRNEFADSQPEQVIIIHYSYENIASEEDVYFSSVNFKVIDEGGNVCETYPASINTYPQTAPIGTKSEGEEAYGLKQQSSKIKLVVDLDYFGNKVTYELPIQ</sequence>
<dbReference type="Gene3D" id="2.60.40.1240">
    <property type="match status" value="1"/>
</dbReference>
<organism evidence="5 6">
    <name type="scientific">Faecalibacillus faecis</name>
    <dbReference type="NCBI Taxonomy" id="1982628"/>
    <lineage>
        <taxon>Bacteria</taxon>
        <taxon>Bacillati</taxon>
        <taxon>Bacillota</taxon>
        <taxon>Erysipelotrichia</taxon>
        <taxon>Erysipelotrichales</taxon>
        <taxon>Coprobacillaceae</taxon>
        <taxon>Faecalibacillus</taxon>
    </lineage>
</organism>
<comment type="caution">
    <text evidence="5">The sequence shown here is derived from an EMBL/GenBank/DDBJ whole genome shotgun (WGS) entry which is preliminary data.</text>
</comment>
<dbReference type="Proteomes" id="UP001198439">
    <property type="component" value="Unassembled WGS sequence"/>
</dbReference>
<gene>
    <name evidence="5" type="ORF">C7U55_08250</name>
    <name evidence="4" type="ORF">LJD69_07760</name>
</gene>
<evidence type="ECO:0000313" key="6">
    <source>
        <dbReference type="Proteomes" id="UP000241201"/>
    </source>
</evidence>
<feature type="signal peptide" evidence="2">
    <location>
        <begin position="1"/>
        <end position="19"/>
    </location>
</feature>
<evidence type="ECO:0000259" key="3">
    <source>
        <dbReference type="Pfam" id="PF11611"/>
    </source>
</evidence>
<feature type="chain" id="PRO_5038489176" evidence="2">
    <location>
        <begin position="20"/>
        <end position="167"/>
    </location>
</feature>
<dbReference type="Proteomes" id="UP000241201">
    <property type="component" value="Unassembled WGS sequence"/>
</dbReference>
<evidence type="ECO:0000256" key="1">
    <source>
        <dbReference type="ARBA" id="ARBA00022729"/>
    </source>
</evidence>
<dbReference type="Pfam" id="PF11611">
    <property type="entry name" value="DUF4352"/>
    <property type="match status" value="1"/>
</dbReference>
<dbReference type="InterPro" id="IPR029051">
    <property type="entry name" value="DUF4352"/>
</dbReference>
<accession>A0A2T3FXL9</accession>
<reference evidence="5" key="2">
    <citation type="journal article" date="2019" name="Int. J. Syst. Evol. Microbiol.">
        <title>Faecalibacillus intestinalis gen. nov., sp. nov. and Faecalibacillus faecis sp. nov., isolated from human faeces.</title>
        <authorList>
            <person name="Seo B."/>
            <person name="Jeon K."/>
            <person name="Baek I."/>
            <person name="Lee Y.M."/>
            <person name="Baek K."/>
            <person name="Ko G."/>
        </authorList>
    </citation>
    <scope>NUCLEOTIDE SEQUENCE</scope>
    <source>
        <strain evidence="5">SNUG30370</strain>
    </source>
</reference>
<evidence type="ECO:0000313" key="4">
    <source>
        <dbReference type="EMBL" id="MCB8610485.1"/>
    </source>
</evidence>
<feature type="domain" description="DUF4352" evidence="3">
    <location>
        <begin position="54"/>
        <end position="158"/>
    </location>
</feature>
<dbReference type="EMBL" id="JAJDKZ010000018">
    <property type="protein sequence ID" value="MCB8610485.1"/>
    <property type="molecule type" value="Genomic_DNA"/>
</dbReference>
<name>A0A2T3FXL9_9FIRM</name>
<evidence type="ECO:0000313" key="5">
    <source>
        <dbReference type="EMBL" id="PST40044.1"/>
    </source>
</evidence>
<evidence type="ECO:0000256" key="2">
    <source>
        <dbReference type="SAM" id="SignalP"/>
    </source>
</evidence>
<dbReference type="RefSeq" id="WP_106988154.1">
    <property type="nucleotide sequence ID" value="NZ_DBGCOW010000029.1"/>
</dbReference>
<protein>
    <submittedName>
        <fullName evidence="4">DUF4352 domain-containing protein</fullName>
    </submittedName>
</protein>
<keyword evidence="6" id="KW-1185">Reference proteome</keyword>
<keyword evidence="1 2" id="KW-0732">Signal</keyword>
<reference evidence="6" key="1">
    <citation type="submission" date="2018-03" db="EMBL/GenBank/DDBJ databases">
        <title>Lachnoclostridium SNUG30370 gen.nov., sp.nov., isolated from human faeces.</title>
        <authorList>
            <person name="Seo B."/>
            <person name="Jeon K."/>
            <person name="Ko G."/>
        </authorList>
    </citation>
    <scope>NUCLEOTIDE SEQUENCE [LARGE SCALE GENOMIC DNA]</scope>
    <source>
        <strain evidence="6">SNUG30370</strain>
    </source>
</reference>
<dbReference type="AlphaFoldDB" id="A0A2T3FXL9"/>
<dbReference type="InterPro" id="IPR029050">
    <property type="entry name" value="Immunoprotect_excell_Ig-like"/>
</dbReference>
<dbReference type="GeneID" id="77471079"/>